<keyword evidence="2" id="KW-1185">Reference proteome</keyword>
<dbReference type="PANTHER" id="PTHR36441">
    <property type="entry name" value="HYPOTHETICAL CYTOSOLIC PROTEIN"/>
    <property type="match status" value="1"/>
</dbReference>
<reference evidence="1 2" key="1">
    <citation type="submission" date="2022-08" db="EMBL/GenBank/DDBJ databases">
        <title>Aerococcaceae sp. nov isolated from spoiled eye mask.</title>
        <authorList>
            <person name="Zhou G."/>
            <person name="Xie X.-B."/>
            <person name="Shi Q.-S."/>
            <person name="Wang Y.-S."/>
            <person name="Wen X."/>
            <person name="Peng H."/>
            <person name="Yang X.-J."/>
            <person name="Tao H.-B."/>
            <person name="Huang X.-M."/>
        </authorList>
    </citation>
    <scope>NUCLEOTIDE SEQUENCE [LARGE SCALE GENOMIC DNA]</scope>
    <source>
        <strain evidence="2">DM20194951</strain>
    </source>
</reference>
<protein>
    <submittedName>
        <fullName evidence="1">DUF503 domain-containing protein</fullName>
    </submittedName>
</protein>
<dbReference type="PANTHER" id="PTHR36441:SF1">
    <property type="entry name" value="DUF503 DOMAIN-CONTAINING PROTEIN"/>
    <property type="match status" value="1"/>
</dbReference>
<dbReference type="InterPro" id="IPR036746">
    <property type="entry name" value="TT1725-like_sf"/>
</dbReference>
<evidence type="ECO:0000313" key="2">
    <source>
        <dbReference type="Proteomes" id="UP001315967"/>
    </source>
</evidence>
<evidence type="ECO:0000313" key="1">
    <source>
        <dbReference type="EMBL" id="UUX34509.1"/>
    </source>
</evidence>
<proteinExistence type="predicted"/>
<dbReference type="RefSeq" id="WP_313794010.1">
    <property type="nucleotide sequence ID" value="NZ_CP102453.1"/>
</dbReference>
<organism evidence="1 2">
    <name type="scientific">Fundicoccus culcitae</name>
    <dbReference type="NCBI Taxonomy" id="2969821"/>
    <lineage>
        <taxon>Bacteria</taxon>
        <taxon>Bacillati</taxon>
        <taxon>Bacillota</taxon>
        <taxon>Bacilli</taxon>
        <taxon>Lactobacillales</taxon>
        <taxon>Aerococcaceae</taxon>
        <taxon>Fundicoccus</taxon>
    </lineage>
</organism>
<dbReference type="Gene3D" id="3.30.70.1120">
    <property type="entry name" value="TT1725-like"/>
    <property type="match status" value="1"/>
</dbReference>
<accession>A0ABY5P6Z7</accession>
<dbReference type="Proteomes" id="UP001315967">
    <property type="component" value="Chromosome"/>
</dbReference>
<dbReference type="EMBL" id="CP102453">
    <property type="protein sequence ID" value="UUX34509.1"/>
    <property type="molecule type" value="Genomic_DNA"/>
</dbReference>
<dbReference type="Pfam" id="PF04456">
    <property type="entry name" value="DUF503"/>
    <property type="match status" value="1"/>
</dbReference>
<gene>
    <name evidence="1" type="ORF">NRE15_02340</name>
</gene>
<dbReference type="InterPro" id="IPR007546">
    <property type="entry name" value="DUF503"/>
</dbReference>
<name>A0ABY5P6Z7_9LACT</name>
<dbReference type="SUPFAM" id="SSF103007">
    <property type="entry name" value="Hypothetical protein TT1725"/>
    <property type="match status" value="1"/>
</dbReference>
<sequence>MAVVISEVQYYIQDSFTLKDKRQTVKSIIDRMQNKYHIAIAEVEDLDIQNKVTFEMASISNNRKLARSILDKVHREIETNYPVDVIRIQWDEI</sequence>